<keyword evidence="3" id="KW-1185">Reference proteome</keyword>
<protein>
    <submittedName>
        <fullName evidence="2">Uncharacterized protein</fullName>
    </submittedName>
</protein>
<reference evidence="2 3" key="1">
    <citation type="journal article" date="2015" name="Biotechnol. Biofuels">
        <title>Enhanced degradation of softwood versus hardwood by the white-rot fungus Pycnoporus coccineus.</title>
        <authorList>
            <person name="Couturier M."/>
            <person name="Navarro D."/>
            <person name="Chevret D."/>
            <person name="Henrissat B."/>
            <person name="Piumi F."/>
            <person name="Ruiz-Duenas F.J."/>
            <person name="Martinez A.T."/>
            <person name="Grigoriev I.V."/>
            <person name="Riley R."/>
            <person name="Lipzen A."/>
            <person name="Berrin J.G."/>
            <person name="Master E.R."/>
            <person name="Rosso M.N."/>
        </authorList>
    </citation>
    <scope>NUCLEOTIDE SEQUENCE [LARGE SCALE GENOMIC DNA]</scope>
    <source>
        <strain evidence="2 3">BRFM310</strain>
    </source>
</reference>
<sequence length="110" mass="11862">MAIIIAAGVFYGRRLRRRHRGASTVSPLREGLNASQISIEAVALAPSALSDVSRPSSVVLHLQSTEGHLVDTALVRWQNPDDTSVTYPSSHSEIAPSKIWSDSSLPPYSP</sequence>
<gene>
    <name evidence="2" type="ORF">PYCCODRAFT_1436085</name>
</gene>
<evidence type="ECO:0000313" key="3">
    <source>
        <dbReference type="Proteomes" id="UP000193067"/>
    </source>
</evidence>
<organism evidence="2 3">
    <name type="scientific">Trametes coccinea (strain BRFM310)</name>
    <name type="common">Pycnoporus coccineus</name>
    <dbReference type="NCBI Taxonomy" id="1353009"/>
    <lineage>
        <taxon>Eukaryota</taxon>
        <taxon>Fungi</taxon>
        <taxon>Dikarya</taxon>
        <taxon>Basidiomycota</taxon>
        <taxon>Agaricomycotina</taxon>
        <taxon>Agaricomycetes</taxon>
        <taxon>Polyporales</taxon>
        <taxon>Polyporaceae</taxon>
        <taxon>Trametes</taxon>
    </lineage>
</organism>
<evidence type="ECO:0000313" key="2">
    <source>
        <dbReference type="EMBL" id="OSD01794.1"/>
    </source>
</evidence>
<dbReference type="Proteomes" id="UP000193067">
    <property type="component" value="Unassembled WGS sequence"/>
</dbReference>
<name>A0A1Y2IMC9_TRAC3</name>
<proteinExistence type="predicted"/>
<accession>A0A1Y2IMC9</accession>
<dbReference type="AlphaFoldDB" id="A0A1Y2IMC9"/>
<feature type="compositionally biased region" description="Polar residues" evidence="1">
    <location>
        <begin position="100"/>
        <end position="110"/>
    </location>
</feature>
<evidence type="ECO:0000256" key="1">
    <source>
        <dbReference type="SAM" id="MobiDB-lite"/>
    </source>
</evidence>
<feature type="region of interest" description="Disordered" evidence="1">
    <location>
        <begin position="81"/>
        <end position="110"/>
    </location>
</feature>
<feature type="compositionally biased region" description="Polar residues" evidence="1">
    <location>
        <begin position="81"/>
        <end position="92"/>
    </location>
</feature>
<dbReference type="EMBL" id="KZ084109">
    <property type="protein sequence ID" value="OSD01794.1"/>
    <property type="molecule type" value="Genomic_DNA"/>
</dbReference>